<dbReference type="Pfam" id="PF19295">
    <property type="entry name" value="SufBD_N"/>
    <property type="match status" value="1"/>
</dbReference>
<protein>
    <submittedName>
        <fullName evidence="4">Fe-S cluster assembly protein SufD</fullName>
    </submittedName>
</protein>
<comment type="similarity">
    <text evidence="1">Belongs to the iron-sulfur cluster assembly SufBD family.</text>
</comment>
<proteinExistence type="inferred from homology"/>
<dbReference type="GO" id="GO:0016226">
    <property type="term" value="P:iron-sulfur cluster assembly"/>
    <property type="evidence" value="ECO:0007669"/>
    <property type="project" value="InterPro"/>
</dbReference>
<dbReference type="InterPro" id="IPR011542">
    <property type="entry name" value="SUF_FeS_clus_asmbl_SufD"/>
</dbReference>
<name>A0A6N9NPH8_9FLAO</name>
<dbReference type="SUPFAM" id="SSF101960">
    <property type="entry name" value="Stabilizer of iron transporter SufD"/>
    <property type="match status" value="1"/>
</dbReference>
<dbReference type="Proteomes" id="UP000470771">
    <property type="component" value="Unassembled WGS sequence"/>
</dbReference>
<feature type="domain" description="SUF system FeS cluster assembly SufBD N-terminal" evidence="3">
    <location>
        <begin position="28"/>
        <end position="168"/>
    </location>
</feature>
<dbReference type="InterPro" id="IPR045595">
    <property type="entry name" value="SufBD_N"/>
</dbReference>
<sequence length="430" mass="48285">MSEIATMNVKEQFLSTFGVQDFHFDTEASKAARNEATKRIEGLEFPTSKTEYWKYTRINRIVKAEYKIAESTTTIDITPFLIEGMEKNVMVFVNGFYRADISTITSQEGVIACALSEAKEKHADLFNAYFSKYLPTDEIFANINTAFHQDGAFIHFAKKQKADQPIHILNLVEGDQIITNPRNLIIGEAFSEGKVVTSYHNLNGGKSFTNAVNECFAAENSYLEFNKLQEEDGTSFHIATDQVQQEKSGNFTINTFTFNGDIVRNNLNIAVAGENGYTSLNGFYLPKEKQLVDNHTRVDHLVPHCESHELYRGVIDDKATAVFNGKVMVHRDAQKTNAFQANNNVLLSDDATINSKPELEIYADDVKCSHGSTIGQLDEEAIFYLRARGLSEDSAIRLLLNAFAADVLEHVGIESFRQLIEEKIENGLKK</sequence>
<evidence type="ECO:0000259" key="3">
    <source>
        <dbReference type="Pfam" id="PF19295"/>
    </source>
</evidence>
<keyword evidence="5" id="KW-1185">Reference proteome</keyword>
<evidence type="ECO:0000259" key="2">
    <source>
        <dbReference type="Pfam" id="PF01458"/>
    </source>
</evidence>
<organism evidence="4 5">
    <name type="scientific">Acidiluteibacter ferrifornacis</name>
    <dbReference type="NCBI Taxonomy" id="2692424"/>
    <lineage>
        <taxon>Bacteria</taxon>
        <taxon>Pseudomonadati</taxon>
        <taxon>Bacteroidota</taxon>
        <taxon>Flavobacteriia</taxon>
        <taxon>Flavobacteriales</taxon>
        <taxon>Cryomorphaceae</taxon>
        <taxon>Acidiluteibacter</taxon>
    </lineage>
</organism>
<dbReference type="RefSeq" id="WP_160634178.1">
    <property type="nucleotide sequence ID" value="NZ_WWNE01000014.1"/>
</dbReference>
<accession>A0A6N9NPH8</accession>
<feature type="domain" description="SUF system FeS cluster assembly SufBD core" evidence="2">
    <location>
        <begin position="174"/>
        <end position="403"/>
    </location>
</feature>
<dbReference type="AlphaFoldDB" id="A0A6N9NPH8"/>
<reference evidence="4 5" key="1">
    <citation type="submission" date="2019-12" db="EMBL/GenBank/DDBJ databases">
        <authorList>
            <person name="Zhao J."/>
        </authorList>
    </citation>
    <scope>NUCLEOTIDE SEQUENCE [LARGE SCALE GENOMIC DNA]</scope>
    <source>
        <strain evidence="4 5">S-15</strain>
    </source>
</reference>
<dbReference type="InterPro" id="IPR055346">
    <property type="entry name" value="Fe-S_cluster_assembly_SufBD"/>
</dbReference>
<dbReference type="NCBIfam" id="TIGR01981">
    <property type="entry name" value="sufD"/>
    <property type="match status" value="1"/>
</dbReference>
<dbReference type="InterPro" id="IPR000825">
    <property type="entry name" value="SUF_FeS_clus_asmbl_SufBD_core"/>
</dbReference>
<gene>
    <name evidence="4" type="primary">sufD</name>
    <name evidence="4" type="ORF">GQN54_13910</name>
</gene>
<evidence type="ECO:0000313" key="4">
    <source>
        <dbReference type="EMBL" id="NBG67221.1"/>
    </source>
</evidence>
<evidence type="ECO:0000313" key="5">
    <source>
        <dbReference type="Proteomes" id="UP000470771"/>
    </source>
</evidence>
<dbReference type="Pfam" id="PF01458">
    <property type="entry name" value="SUFBD_core"/>
    <property type="match status" value="1"/>
</dbReference>
<dbReference type="PANTHER" id="PTHR43575">
    <property type="entry name" value="PROTEIN ABCI7, CHLOROPLASTIC"/>
    <property type="match status" value="1"/>
</dbReference>
<dbReference type="PANTHER" id="PTHR43575:SF1">
    <property type="entry name" value="PROTEIN ABCI7, CHLOROPLASTIC"/>
    <property type="match status" value="1"/>
</dbReference>
<evidence type="ECO:0000256" key="1">
    <source>
        <dbReference type="ARBA" id="ARBA00043967"/>
    </source>
</evidence>
<dbReference type="InterPro" id="IPR037284">
    <property type="entry name" value="SUF_FeS_clus_asmbl_SufBD_sf"/>
</dbReference>
<dbReference type="EMBL" id="WWNE01000014">
    <property type="protein sequence ID" value="NBG67221.1"/>
    <property type="molecule type" value="Genomic_DNA"/>
</dbReference>
<comment type="caution">
    <text evidence="4">The sequence shown here is derived from an EMBL/GenBank/DDBJ whole genome shotgun (WGS) entry which is preliminary data.</text>
</comment>